<reference evidence="1 2" key="1">
    <citation type="submission" date="2021-08" db="EMBL/GenBank/DDBJ databases">
        <title>The highly contiguous genome resource for Trichoderma semiorbis FJ059, a fungal antagonistic to plant pathogens.</title>
        <authorList>
            <person name="Liu T."/>
        </authorList>
    </citation>
    <scope>NUCLEOTIDE SEQUENCE [LARGE SCALE GENOMIC DNA]</scope>
    <source>
        <strain evidence="1 2">FJ059</strain>
    </source>
</reference>
<dbReference type="AlphaFoldDB" id="A0A9P8HB62"/>
<dbReference type="EMBL" id="JAIMJC010000006">
    <property type="protein sequence ID" value="KAH0523903.1"/>
    <property type="molecule type" value="Genomic_DNA"/>
</dbReference>
<proteinExistence type="predicted"/>
<protein>
    <submittedName>
        <fullName evidence="1">Uncharacterized protein</fullName>
    </submittedName>
</protein>
<accession>A0A9P8HB62</accession>
<sequence>MASEATVSAELLGDEVDFDGGIVPEATAWVKWNVKNGSDRTEQPTIGYQYQLEGQPNIQGIEIRVSAPVILYAFSNYDGTGSPALSVPGPTNGQVKNSPVRIGSYRVEYR</sequence>
<organism evidence="1 2">
    <name type="scientific">Trichoderma semiorbis</name>
    <dbReference type="NCBI Taxonomy" id="1491008"/>
    <lineage>
        <taxon>Eukaryota</taxon>
        <taxon>Fungi</taxon>
        <taxon>Dikarya</taxon>
        <taxon>Ascomycota</taxon>
        <taxon>Pezizomycotina</taxon>
        <taxon>Sordariomycetes</taxon>
        <taxon>Hypocreomycetidae</taxon>
        <taxon>Hypocreales</taxon>
        <taxon>Hypocreaceae</taxon>
        <taxon>Trichoderma</taxon>
    </lineage>
</organism>
<comment type="caution">
    <text evidence="1">The sequence shown here is derived from an EMBL/GenBank/DDBJ whole genome shotgun (WGS) entry which is preliminary data.</text>
</comment>
<dbReference type="Proteomes" id="UP000826573">
    <property type="component" value="Unassembled WGS sequence"/>
</dbReference>
<evidence type="ECO:0000313" key="1">
    <source>
        <dbReference type="EMBL" id="KAH0523903.1"/>
    </source>
</evidence>
<keyword evidence="2" id="KW-1185">Reference proteome</keyword>
<gene>
    <name evidence="1" type="ORF">TsFJ059_008848</name>
</gene>
<name>A0A9P8HB62_9HYPO</name>
<evidence type="ECO:0000313" key="2">
    <source>
        <dbReference type="Proteomes" id="UP000826573"/>
    </source>
</evidence>